<sequence>MKTGDEFIPNPNHTVSIGISGDELVNALQLKNKIPRRKALCTGRESYHNFYRKRDCSGDDRMEYKILLVCLNSRNINKIRKCKKVKNIFNRYDRKSTEDSLFLICSDRASRGIDFMGVDIVIMFVFPRDPSEYVRRVGRTARSSGGGRGKAFVFVVGKQVHLAKG</sequence>
<dbReference type="GO" id="GO:0005524">
    <property type="term" value="F:ATP binding"/>
    <property type="evidence" value="ECO:0007669"/>
    <property type="project" value="UniProtKB-KW"/>
</dbReference>
<comment type="caution">
    <text evidence="6">The sequence shown here is derived from an EMBL/GenBank/DDBJ whole genome shotgun (WGS) entry which is preliminary data.</text>
</comment>
<protein>
    <recommendedName>
        <fullName evidence="5">Helicase C-terminal domain-containing protein</fullName>
    </recommendedName>
</protein>
<evidence type="ECO:0000256" key="3">
    <source>
        <dbReference type="ARBA" id="ARBA00022806"/>
    </source>
</evidence>
<dbReference type="Gene3D" id="3.40.50.300">
    <property type="entry name" value="P-loop containing nucleotide triphosphate hydrolases"/>
    <property type="match status" value="1"/>
</dbReference>
<reference evidence="6" key="1">
    <citation type="submission" date="2022-04" db="EMBL/GenBank/DDBJ databases">
        <title>A functionally conserved STORR gene fusion in Papaver species that diverged 16.8 million years ago.</title>
        <authorList>
            <person name="Catania T."/>
        </authorList>
    </citation>
    <scope>NUCLEOTIDE SEQUENCE</scope>
    <source>
        <strain evidence="6">S-188037</strain>
    </source>
</reference>
<dbReference type="Pfam" id="PF00271">
    <property type="entry name" value="Helicase_C"/>
    <property type="match status" value="1"/>
</dbReference>
<dbReference type="EMBL" id="JAJJMB010003267">
    <property type="protein sequence ID" value="KAI3948419.1"/>
    <property type="molecule type" value="Genomic_DNA"/>
</dbReference>
<dbReference type="InterPro" id="IPR027417">
    <property type="entry name" value="P-loop_NTPase"/>
</dbReference>
<dbReference type="GO" id="GO:0016787">
    <property type="term" value="F:hydrolase activity"/>
    <property type="evidence" value="ECO:0007669"/>
    <property type="project" value="UniProtKB-KW"/>
</dbReference>
<evidence type="ECO:0000313" key="7">
    <source>
        <dbReference type="Proteomes" id="UP001202328"/>
    </source>
</evidence>
<evidence type="ECO:0000256" key="4">
    <source>
        <dbReference type="ARBA" id="ARBA00022840"/>
    </source>
</evidence>
<evidence type="ECO:0000313" key="6">
    <source>
        <dbReference type="EMBL" id="KAI3948419.1"/>
    </source>
</evidence>
<keyword evidence="7" id="KW-1185">Reference proteome</keyword>
<evidence type="ECO:0000256" key="2">
    <source>
        <dbReference type="ARBA" id="ARBA00022801"/>
    </source>
</evidence>
<dbReference type="AlphaFoldDB" id="A0AAD4XV01"/>
<organism evidence="6 7">
    <name type="scientific">Papaver atlanticum</name>
    <dbReference type="NCBI Taxonomy" id="357466"/>
    <lineage>
        <taxon>Eukaryota</taxon>
        <taxon>Viridiplantae</taxon>
        <taxon>Streptophyta</taxon>
        <taxon>Embryophyta</taxon>
        <taxon>Tracheophyta</taxon>
        <taxon>Spermatophyta</taxon>
        <taxon>Magnoliopsida</taxon>
        <taxon>Ranunculales</taxon>
        <taxon>Papaveraceae</taxon>
        <taxon>Papaveroideae</taxon>
        <taxon>Papaver</taxon>
    </lineage>
</organism>
<dbReference type="PANTHER" id="PTHR47960">
    <property type="entry name" value="DEAD-BOX ATP-DEPENDENT RNA HELICASE 50"/>
    <property type="match status" value="1"/>
</dbReference>
<keyword evidence="3" id="KW-0347">Helicase</keyword>
<accession>A0AAD4XV01</accession>
<proteinExistence type="predicted"/>
<keyword evidence="1" id="KW-0547">Nucleotide-binding</keyword>
<evidence type="ECO:0000256" key="1">
    <source>
        <dbReference type="ARBA" id="ARBA00022741"/>
    </source>
</evidence>
<dbReference type="SUPFAM" id="SSF52540">
    <property type="entry name" value="P-loop containing nucleoside triphosphate hydrolases"/>
    <property type="match status" value="1"/>
</dbReference>
<dbReference type="PROSITE" id="PS51194">
    <property type="entry name" value="HELICASE_CTER"/>
    <property type="match status" value="1"/>
</dbReference>
<dbReference type="Proteomes" id="UP001202328">
    <property type="component" value="Unassembled WGS sequence"/>
</dbReference>
<keyword evidence="2" id="KW-0378">Hydrolase</keyword>
<keyword evidence="4" id="KW-0067">ATP-binding</keyword>
<gene>
    <name evidence="6" type="ORF">MKW98_019169</name>
</gene>
<dbReference type="GO" id="GO:0004386">
    <property type="term" value="F:helicase activity"/>
    <property type="evidence" value="ECO:0007669"/>
    <property type="project" value="UniProtKB-KW"/>
</dbReference>
<dbReference type="InterPro" id="IPR001650">
    <property type="entry name" value="Helicase_C-like"/>
</dbReference>
<name>A0AAD4XV01_9MAGN</name>
<evidence type="ECO:0000259" key="5">
    <source>
        <dbReference type="PROSITE" id="PS51194"/>
    </source>
</evidence>
<feature type="domain" description="Helicase C-terminal" evidence="5">
    <location>
        <begin position="26"/>
        <end position="165"/>
    </location>
</feature>